<accession>A0A7W9E8Y6</accession>
<organism evidence="2 3">
    <name type="scientific">Brevundimonas halotolerans</name>
    <dbReference type="NCBI Taxonomy" id="69670"/>
    <lineage>
        <taxon>Bacteria</taxon>
        <taxon>Pseudomonadati</taxon>
        <taxon>Pseudomonadota</taxon>
        <taxon>Alphaproteobacteria</taxon>
        <taxon>Caulobacterales</taxon>
        <taxon>Caulobacteraceae</taxon>
        <taxon>Brevundimonas</taxon>
    </lineage>
</organism>
<comment type="caution">
    <text evidence="2">The sequence shown here is derived from an EMBL/GenBank/DDBJ whole genome shotgun (WGS) entry which is preliminary data.</text>
</comment>
<evidence type="ECO:0000313" key="2">
    <source>
        <dbReference type="EMBL" id="MBB5661240.1"/>
    </source>
</evidence>
<name>A0A7W9E8Y6_9CAUL</name>
<feature type="compositionally biased region" description="Basic and acidic residues" evidence="1">
    <location>
        <begin position="1"/>
        <end position="18"/>
    </location>
</feature>
<keyword evidence="3" id="KW-1185">Reference proteome</keyword>
<dbReference type="EMBL" id="JACIJB010000009">
    <property type="protein sequence ID" value="MBB5661240.1"/>
    <property type="molecule type" value="Genomic_DNA"/>
</dbReference>
<reference evidence="2 3" key="1">
    <citation type="submission" date="2020-08" db="EMBL/GenBank/DDBJ databases">
        <title>Genomic Encyclopedia of Type Strains, Phase IV (KMG-IV): sequencing the most valuable type-strain genomes for metagenomic binning, comparative biology and taxonomic classification.</title>
        <authorList>
            <person name="Goeker M."/>
        </authorList>
    </citation>
    <scope>NUCLEOTIDE SEQUENCE [LARGE SCALE GENOMIC DNA]</scope>
    <source>
        <strain evidence="2 3">DSM 24448</strain>
    </source>
</reference>
<evidence type="ECO:0000313" key="3">
    <source>
        <dbReference type="Proteomes" id="UP000548978"/>
    </source>
</evidence>
<dbReference type="OrthoDB" id="7205119at2"/>
<protein>
    <submittedName>
        <fullName evidence="2">Uncharacterized protein</fullName>
    </submittedName>
</protein>
<feature type="compositionally biased region" description="Basic and acidic residues" evidence="1">
    <location>
        <begin position="52"/>
        <end position="66"/>
    </location>
</feature>
<proteinExistence type="predicted"/>
<feature type="region of interest" description="Disordered" evidence="1">
    <location>
        <begin position="1"/>
        <end position="66"/>
    </location>
</feature>
<dbReference type="Proteomes" id="UP000548978">
    <property type="component" value="Unassembled WGS sequence"/>
</dbReference>
<dbReference type="RefSeq" id="WP_123288547.1">
    <property type="nucleotide sequence ID" value="NZ_JACIJB010000009.1"/>
</dbReference>
<dbReference type="AlphaFoldDB" id="A0A7W9E8Y6"/>
<sequence>MTDAAQKAEAEKAMKLKADSAPPAHPDPGQTADEGMQPTHERDIAPSGALDAEGHRPVLERSRKVR</sequence>
<gene>
    <name evidence="2" type="ORF">FHS65_002000</name>
</gene>
<evidence type="ECO:0000256" key="1">
    <source>
        <dbReference type="SAM" id="MobiDB-lite"/>
    </source>
</evidence>